<comment type="caution">
    <text evidence="1">The sequence shown here is derived from an EMBL/GenBank/DDBJ whole genome shotgun (WGS) entry which is preliminary data.</text>
</comment>
<protein>
    <submittedName>
        <fullName evidence="1">Uncharacterized protein</fullName>
    </submittedName>
</protein>
<name>A0ACC0UQ85_9HYPO</name>
<dbReference type="Proteomes" id="UP001163324">
    <property type="component" value="Chromosome 10"/>
</dbReference>
<organism evidence="1 2">
    <name type="scientific">Trichothecium roseum</name>
    <dbReference type="NCBI Taxonomy" id="47278"/>
    <lineage>
        <taxon>Eukaryota</taxon>
        <taxon>Fungi</taxon>
        <taxon>Dikarya</taxon>
        <taxon>Ascomycota</taxon>
        <taxon>Pezizomycotina</taxon>
        <taxon>Sordariomycetes</taxon>
        <taxon>Hypocreomycetidae</taxon>
        <taxon>Hypocreales</taxon>
        <taxon>Hypocreales incertae sedis</taxon>
        <taxon>Trichothecium</taxon>
    </lineage>
</organism>
<evidence type="ECO:0000313" key="1">
    <source>
        <dbReference type="EMBL" id="KAI9896107.1"/>
    </source>
</evidence>
<reference evidence="1" key="1">
    <citation type="submission" date="2022-10" db="EMBL/GenBank/DDBJ databases">
        <title>Complete Genome of Trichothecium roseum strain YXFP-22015, a Plant Pathogen Isolated from Citrus.</title>
        <authorList>
            <person name="Wang Y."/>
            <person name="Zhu L."/>
        </authorList>
    </citation>
    <scope>NUCLEOTIDE SEQUENCE</scope>
    <source>
        <strain evidence="1">YXFP-22015</strain>
    </source>
</reference>
<proteinExistence type="predicted"/>
<keyword evidence="2" id="KW-1185">Reference proteome</keyword>
<accession>A0ACC0UQ85</accession>
<sequence>MLRTTSARAGASLLPSLPRTCSAGSGSGSSSSSSRLVGAASTGTCLRSIATSSRSTPATPLRLNVTPSSSHPSSRYSFTRNLNLKAYRTFTTTARNMAETRAESDAFGEIQVPADKYWGAQTQRSLTNFDINQPQDRMPPAIVKAFGILKGAAATVNLRYGLDPEISKAIQQAAKEVADGKLLDHFPLVVWQTGSGTQSNMNANEVISNRAIEILGGKMGSKKPVHPNDHVNRSASSNDTFPTVMHIAAVLELERDLIPALRSLRAALQAKVDDFEAKKIIKIGRTHLQDATPLTLAQEFSGYVAQLDFGIARIQSSLPDLRLLAQGGTAVGTGINTFEGFAEGIAEEVTKMTGTEFKTAPNKFEALAAHDAIVQAHGSLNTVATSLTKIAQDIRYLGSGPRCGLGELSLPENEPGSSIMPGKVNPTQCEALTMVCAQVMGNNVACTIGGMNGQFELNVYKPLVIRNLLHSSRLLADGMRSFEKNLVAGLQANEEKISKIMKESLMLVTCLNPKIGYDMASKVAKNAHKKGTNLKDSAMELQALSEEDFDTLVKPELMVNPAPYKG</sequence>
<evidence type="ECO:0000313" key="2">
    <source>
        <dbReference type="Proteomes" id="UP001163324"/>
    </source>
</evidence>
<dbReference type="EMBL" id="CM047949">
    <property type="protein sequence ID" value="KAI9896107.1"/>
    <property type="molecule type" value="Genomic_DNA"/>
</dbReference>
<gene>
    <name evidence="1" type="ORF">N3K66_009007</name>
</gene>